<evidence type="ECO:0000313" key="2">
    <source>
        <dbReference type="Proteomes" id="UP000006790"/>
    </source>
</evidence>
<sequence length="478" mass="54130">MERYDRQVRLWGVAGQQGLGNGSVLIVGDLQGGLCQEVMKNLALLGIGKISLTGAGDCRSGAGKFFGANGIESLNHDVEWEFLEWDGVRQGMLMDLEGDFWSSFSIVVMVSCDKEVLGSVTRVWERCFKFRPLPVLVIAHSEGLYGYVRLVSNEVHCVVDVHSQHFVPNLKLDVGWPELDRLCESIDFAGMDENELSEVPFAVLLRIVVKMLLSSNATRDGGSFSKQQIKDALIKLHQNYSNESFIQDLNFLEAERYYHLTVVDSHAIPEALSNIINSIPDDYNNLFDKFNRNFWVLIGALKRYLNMYKELPLPGLIPDMESNTERYIQLKKCYKDKSKQDVDRFVACLEDCSDIDVKSMAPLFCENVQQLRTVDFSKLVCPEDCLNKLGNYKHDSAALLAVLIVHQYDLKYTLNSSAQFNYADSIKKLKSKNLYPTNAFIGGFVSQEVMKLLTHQYVPLENTFVFDGLQKSAESFRL</sequence>
<proteinExistence type="predicted"/>
<dbReference type="GO" id="GO:0005737">
    <property type="term" value="C:cytoplasm"/>
    <property type="evidence" value="ECO:0007669"/>
    <property type="project" value="TreeGrafter"/>
</dbReference>
<gene>
    <name evidence="1" type="ordered locus">Ecym_7323</name>
</gene>
<reference evidence="2" key="1">
    <citation type="journal article" date="2012" name="G3 (Bethesda)">
        <title>Pichia sorbitophila, an interspecies yeast hybrid reveals early steps of genome resolution following polyploidization.</title>
        <authorList>
            <person name="Leh Louis V."/>
            <person name="Despons L."/>
            <person name="Friedrich A."/>
            <person name="Martin T."/>
            <person name="Durrens P."/>
            <person name="Casaregola S."/>
            <person name="Neuveglise C."/>
            <person name="Fairhead C."/>
            <person name="Marck C."/>
            <person name="Cruz J.A."/>
            <person name="Straub M.L."/>
            <person name="Kugler V."/>
            <person name="Sacerdot C."/>
            <person name="Uzunov Z."/>
            <person name="Thierry A."/>
            <person name="Weiss S."/>
            <person name="Bleykasten C."/>
            <person name="De Montigny J."/>
            <person name="Jacques N."/>
            <person name="Jung P."/>
            <person name="Lemaire M."/>
            <person name="Mallet S."/>
            <person name="Morel G."/>
            <person name="Richard G.F."/>
            <person name="Sarkar A."/>
            <person name="Savel G."/>
            <person name="Schacherer J."/>
            <person name="Seret M.L."/>
            <person name="Talla E."/>
            <person name="Samson G."/>
            <person name="Jubin C."/>
            <person name="Poulain J."/>
            <person name="Vacherie B."/>
            <person name="Barbe V."/>
            <person name="Pelletier E."/>
            <person name="Sherman D.J."/>
            <person name="Westhof E."/>
            <person name="Weissenbach J."/>
            <person name="Baret P.V."/>
            <person name="Wincker P."/>
            <person name="Gaillardin C."/>
            <person name="Dujon B."/>
            <person name="Souciet J.L."/>
        </authorList>
    </citation>
    <scope>NUCLEOTIDE SEQUENCE [LARGE SCALE GENOMIC DNA]</scope>
    <source>
        <strain evidence="2">CBS 270.75 / DBVPG 7215 / KCTC 17166 / NRRL Y-17582</strain>
    </source>
</reference>
<dbReference type="STRING" id="931890.G8JWE2"/>
<dbReference type="GO" id="GO:0008641">
    <property type="term" value="F:ubiquitin-like modifier activating enzyme activity"/>
    <property type="evidence" value="ECO:0007669"/>
    <property type="project" value="InterPro"/>
</dbReference>
<name>G8JWE2_ERECY</name>
<dbReference type="InterPro" id="IPR045886">
    <property type="entry name" value="ThiF/MoeB/HesA"/>
</dbReference>
<dbReference type="OrthoDB" id="1708823at2759"/>
<dbReference type="InterPro" id="IPR035985">
    <property type="entry name" value="Ubiquitin-activating_enz"/>
</dbReference>
<dbReference type="SUPFAM" id="SSF69572">
    <property type="entry name" value="Activating enzymes of the ubiquitin-like proteins"/>
    <property type="match status" value="1"/>
</dbReference>
<dbReference type="KEGG" id="erc:Ecym_7323"/>
<evidence type="ECO:0000313" key="1">
    <source>
        <dbReference type="EMBL" id="AET41157.1"/>
    </source>
</evidence>
<dbReference type="PANTHER" id="PTHR10953">
    <property type="entry name" value="UBIQUITIN-ACTIVATING ENZYME E1"/>
    <property type="match status" value="1"/>
</dbReference>
<dbReference type="PANTHER" id="PTHR10953:SF102">
    <property type="entry name" value="ADENYLYLTRANSFERASE AND SULFURTRANSFERASE MOCS3"/>
    <property type="match status" value="1"/>
</dbReference>
<dbReference type="EMBL" id="CP002503">
    <property type="protein sequence ID" value="AET41157.1"/>
    <property type="molecule type" value="Genomic_DNA"/>
</dbReference>
<dbReference type="GO" id="GO:0032446">
    <property type="term" value="P:protein modification by small protein conjugation"/>
    <property type="evidence" value="ECO:0007669"/>
    <property type="project" value="TreeGrafter"/>
</dbReference>
<dbReference type="HOGENOM" id="CLU_019618_2_0_1"/>
<dbReference type="GeneID" id="11472632"/>
<dbReference type="Gene3D" id="3.40.50.720">
    <property type="entry name" value="NAD(P)-binding Rossmann-like Domain"/>
    <property type="match status" value="2"/>
</dbReference>
<dbReference type="RefSeq" id="XP_003647974.1">
    <property type="nucleotide sequence ID" value="XM_003647926.1"/>
</dbReference>
<dbReference type="FunCoup" id="G8JWE2">
    <property type="interactions" value="26"/>
</dbReference>
<protein>
    <recommendedName>
        <fullName evidence="3">NEDD8-activating enzyme E1 regulatory subunit</fullName>
    </recommendedName>
</protein>
<dbReference type="AlphaFoldDB" id="G8JWE2"/>
<dbReference type="GO" id="GO:0004792">
    <property type="term" value="F:thiosulfate-cyanide sulfurtransferase activity"/>
    <property type="evidence" value="ECO:0007669"/>
    <property type="project" value="TreeGrafter"/>
</dbReference>
<dbReference type="eggNOG" id="KOG2016">
    <property type="taxonomic scope" value="Eukaryota"/>
</dbReference>
<keyword evidence="2" id="KW-1185">Reference proteome</keyword>
<accession>G8JWE2</accession>
<organism evidence="1 2">
    <name type="scientific">Eremothecium cymbalariae (strain CBS 270.75 / DBVPG 7215 / KCTC 17166 / NRRL Y-17582)</name>
    <name type="common">Yeast</name>
    <dbReference type="NCBI Taxonomy" id="931890"/>
    <lineage>
        <taxon>Eukaryota</taxon>
        <taxon>Fungi</taxon>
        <taxon>Dikarya</taxon>
        <taxon>Ascomycota</taxon>
        <taxon>Saccharomycotina</taxon>
        <taxon>Saccharomycetes</taxon>
        <taxon>Saccharomycetales</taxon>
        <taxon>Saccharomycetaceae</taxon>
        <taxon>Eremothecium</taxon>
    </lineage>
</organism>
<dbReference type="InParanoid" id="G8JWE2"/>
<dbReference type="GO" id="GO:0016779">
    <property type="term" value="F:nucleotidyltransferase activity"/>
    <property type="evidence" value="ECO:0007669"/>
    <property type="project" value="TreeGrafter"/>
</dbReference>
<dbReference type="OMA" id="KLITHQY"/>
<dbReference type="Proteomes" id="UP000006790">
    <property type="component" value="Chromosome 7"/>
</dbReference>
<evidence type="ECO:0008006" key="3">
    <source>
        <dbReference type="Google" id="ProtNLM"/>
    </source>
</evidence>